<organism evidence="8 9">
    <name type="scientific">Halorubrum ruber</name>
    <dbReference type="NCBI Taxonomy" id="2982524"/>
    <lineage>
        <taxon>Archaea</taxon>
        <taxon>Methanobacteriati</taxon>
        <taxon>Methanobacteriota</taxon>
        <taxon>Stenosarchaea group</taxon>
        <taxon>Halobacteria</taxon>
        <taxon>Halobacteriales</taxon>
        <taxon>Haloferacaceae</taxon>
        <taxon>Halorubrum</taxon>
    </lineage>
</organism>
<evidence type="ECO:0000256" key="5">
    <source>
        <dbReference type="NCBIfam" id="TIGR00264"/>
    </source>
</evidence>
<dbReference type="InterPro" id="IPR038187">
    <property type="entry name" value="NAC_A/B_dom_sf"/>
</dbReference>
<dbReference type="KEGG" id="hss:J7656_07995"/>
<comment type="similarity">
    <text evidence="4">Belongs to the NAC-alpha family.</text>
</comment>
<dbReference type="AlphaFoldDB" id="A0A8T8LI69"/>
<dbReference type="InterPro" id="IPR005231">
    <property type="entry name" value="NAC_arc"/>
</dbReference>
<dbReference type="GO" id="GO:0015031">
    <property type="term" value="P:protein transport"/>
    <property type="evidence" value="ECO:0007669"/>
    <property type="project" value="UniProtKB-UniRule"/>
</dbReference>
<evidence type="ECO:0000313" key="9">
    <source>
        <dbReference type="Proteomes" id="UP000679341"/>
    </source>
</evidence>
<dbReference type="HAMAP" id="MF_00814">
    <property type="entry name" value="NAC_arch"/>
    <property type="match status" value="1"/>
</dbReference>
<gene>
    <name evidence="4" type="primary">nac</name>
    <name evidence="8" type="ORF">J7656_07995</name>
</gene>
<dbReference type="InterPro" id="IPR009060">
    <property type="entry name" value="UBA-like_sf"/>
</dbReference>
<dbReference type="GeneID" id="64827473"/>
<name>A0A8T8LI69_9EURY</name>
<evidence type="ECO:0000256" key="3">
    <source>
        <dbReference type="ARBA" id="ARBA00022927"/>
    </source>
</evidence>
<dbReference type="Pfam" id="PF19026">
    <property type="entry name" value="UBA_HYPK"/>
    <property type="match status" value="1"/>
</dbReference>
<dbReference type="Pfam" id="PF01849">
    <property type="entry name" value="NAC"/>
    <property type="match status" value="1"/>
</dbReference>
<comment type="function">
    <text evidence="4">Contacts the emerging nascent chain on the ribosome.</text>
</comment>
<dbReference type="Gene3D" id="2.20.70.30">
    <property type="entry name" value="Nascent polypeptide-associated complex domain"/>
    <property type="match status" value="1"/>
</dbReference>
<keyword evidence="1 4" id="KW-0813">Transport</keyword>
<dbReference type="GO" id="GO:0003723">
    <property type="term" value="F:RNA binding"/>
    <property type="evidence" value="ECO:0007669"/>
    <property type="project" value="UniProtKB-UniRule"/>
</dbReference>
<sequence length="140" mass="14455">MFGGGGMNPRKMKQMMKQMGIDVEELDAERVVIETADGDDLVFDGAQVTKMDAQGQETYQIVGSPDAVADAGAGGATAVEGDEADDPALDDADDADDGDDGIPEEDVKLVAQQAGVSKEAAREALEAANGEPARAIADLQ</sequence>
<feature type="region of interest" description="Disordered" evidence="6">
    <location>
        <begin position="67"/>
        <end position="140"/>
    </location>
</feature>
<dbReference type="EMBL" id="CP073695">
    <property type="protein sequence ID" value="QUO46568.1"/>
    <property type="molecule type" value="Genomic_DNA"/>
</dbReference>
<evidence type="ECO:0000256" key="6">
    <source>
        <dbReference type="SAM" id="MobiDB-lite"/>
    </source>
</evidence>
<evidence type="ECO:0000313" key="8">
    <source>
        <dbReference type="EMBL" id="QUO46568.1"/>
    </source>
</evidence>
<evidence type="ECO:0000256" key="1">
    <source>
        <dbReference type="ARBA" id="ARBA00022448"/>
    </source>
</evidence>
<keyword evidence="9" id="KW-1185">Reference proteome</keyword>
<protein>
    <recommendedName>
        <fullName evidence="4 5">Nascent polypeptide-associated complex protein</fullName>
    </recommendedName>
</protein>
<reference evidence="8 9" key="1">
    <citation type="submission" date="2021-03" db="EMBL/GenBank/DDBJ databases">
        <title>Halorubrum sodomense MBLA0099, Whole genome shotgun sequencing.</title>
        <authorList>
            <person name="Seo M.-J."/>
            <person name="Cho E.-S."/>
            <person name="Hwang C.Y."/>
        </authorList>
    </citation>
    <scope>NUCLEOTIDE SEQUENCE [LARGE SCALE GENOMIC DNA]</scope>
    <source>
        <strain evidence="8 9">MBLA0099</strain>
    </source>
</reference>
<keyword evidence="3 4" id="KW-0653">Protein transport</keyword>
<feature type="domain" description="NAC-A/B" evidence="7">
    <location>
        <begin position="6"/>
        <end position="74"/>
    </location>
</feature>
<evidence type="ECO:0000256" key="4">
    <source>
        <dbReference type="HAMAP-Rule" id="MF_00814"/>
    </source>
</evidence>
<comment type="subunit">
    <text evidence="4">Homodimer. Interacts with the ribosome. Binds ribosomal RNA.</text>
</comment>
<dbReference type="OrthoDB" id="53273at2157"/>
<dbReference type="Proteomes" id="UP000679341">
    <property type="component" value="Chromosome"/>
</dbReference>
<proteinExistence type="inferred from homology"/>
<feature type="compositionally biased region" description="Low complexity" evidence="6">
    <location>
        <begin position="67"/>
        <end position="79"/>
    </location>
</feature>
<keyword evidence="2 4" id="KW-0694">RNA-binding</keyword>
<evidence type="ECO:0000259" key="7">
    <source>
        <dbReference type="PROSITE" id="PS51151"/>
    </source>
</evidence>
<dbReference type="PROSITE" id="PS51151">
    <property type="entry name" value="NAC_AB"/>
    <property type="match status" value="1"/>
</dbReference>
<dbReference type="RefSeq" id="WP_017343397.1">
    <property type="nucleotide sequence ID" value="NZ_CP073695.1"/>
</dbReference>
<feature type="compositionally biased region" description="Acidic residues" evidence="6">
    <location>
        <begin position="80"/>
        <end position="104"/>
    </location>
</feature>
<dbReference type="Gene3D" id="1.10.8.10">
    <property type="entry name" value="DNA helicase RuvA subunit, C-terminal domain"/>
    <property type="match status" value="1"/>
</dbReference>
<dbReference type="InterPro" id="IPR002715">
    <property type="entry name" value="Nas_poly-pep-assoc_cplx_dom"/>
</dbReference>
<dbReference type="InterPro" id="IPR044034">
    <property type="entry name" value="NAC-like_UBA"/>
</dbReference>
<dbReference type="SMART" id="SM01407">
    <property type="entry name" value="NAC"/>
    <property type="match status" value="1"/>
</dbReference>
<dbReference type="NCBIfam" id="TIGR00264">
    <property type="entry name" value="archaeal-type nascent polypeptide-associated complex protein"/>
    <property type="match status" value="1"/>
</dbReference>
<dbReference type="SUPFAM" id="SSF46934">
    <property type="entry name" value="UBA-like"/>
    <property type="match status" value="1"/>
</dbReference>
<accession>A0A8T8LI69</accession>
<evidence type="ECO:0000256" key="2">
    <source>
        <dbReference type="ARBA" id="ARBA00022884"/>
    </source>
</evidence>